<organism evidence="2 3">
    <name type="scientific">Methanococcoides seepicolus</name>
    <dbReference type="NCBI Taxonomy" id="2828780"/>
    <lineage>
        <taxon>Archaea</taxon>
        <taxon>Methanobacteriati</taxon>
        <taxon>Methanobacteriota</taxon>
        <taxon>Stenosarchaea group</taxon>
        <taxon>Methanomicrobia</taxon>
        <taxon>Methanosarcinales</taxon>
        <taxon>Methanosarcinaceae</taxon>
        <taxon>Methanococcoides</taxon>
    </lineage>
</organism>
<keyword evidence="1" id="KW-1133">Transmembrane helix</keyword>
<protein>
    <submittedName>
        <fullName evidence="2">ABC transporter permease</fullName>
    </submittedName>
</protein>
<keyword evidence="1" id="KW-0812">Transmembrane</keyword>
<reference evidence="2" key="2">
    <citation type="submission" date="2021-04" db="EMBL/GenBank/DDBJ databases">
        <authorList>
            <person name="Dong X."/>
        </authorList>
    </citation>
    <scope>NUCLEOTIDE SEQUENCE</scope>
    <source>
        <strain evidence="2">LLY</strain>
    </source>
</reference>
<proteinExistence type="predicted"/>
<dbReference type="Proteomes" id="UP001056766">
    <property type="component" value="Unassembled WGS sequence"/>
</dbReference>
<reference evidence="2" key="1">
    <citation type="journal article" date="2021" name="mSystems">
        <title>Bacteria and Archaea Synergistically Convert Glycine Betaine to Biogenic Methane in the Formosa Cold Seep of the South China Sea.</title>
        <authorList>
            <person name="Li L."/>
            <person name="Zhang W."/>
            <person name="Zhang S."/>
            <person name="Song L."/>
            <person name="Sun Q."/>
            <person name="Zhang H."/>
            <person name="Xiang H."/>
            <person name="Dong X."/>
        </authorList>
    </citation>
    <scope>NUCLEOTIDE SEQUENCE</scope>
    <source>
        <strain evidence="2">LLY</strain>
    </source>
</reference>
<evidence type="ECO:0000313" key="3">
    <source>
        <dbReference type="Proteomes" id="UP001056766"/>
    </source>
</evidence>
<feature type="transmembrane region" description="Helical" evidence="1">
    <location>
        <begin position="269"/>
        <end position="292"/>
    </location>
</feature>
<feature type="transmembrane region" description="Helical" evidence="1">
    <location>
        <begin position="62"/>
        <end position="87"/>
    </location>
</feature>
<keyword evidence="1" id="KW-0472">Membrane</keyword>
<dbReference type="AlphaFoldDB" id="A0A9E4ZH78"/>
<sequence length="298" mass="32804">MAINIHNTMVIAKKEFIDHLKSPIFLSFAITFTLVILAWSYVKGMEVEYTSTVLGMPDVMRGFQGVTSVVGKFAPIIGIVLGFDAIVKEIKSNSMNVLLTHPLFRDNIILGKILGSATCILLILFISINIAAGAMLIVSGLPVTMQHLIRIEFFVAITFFYVLFFLALSMMISIIARKANISLLFNIAIWLVITVLFADLIFKSSYILTDSVEIATKQTLNYINFVPEHHYAALTGGMQDVAKESLGSSSAIGGIFDTSYSLSDWAAEFWPNLIILVSFSIVSLIASVIAFLKKDITL</sequence>
<dbReference type="GO" id="GO:0140359">
    <property type="term" value="F:ABC-type transporter activity"/>
    <property type="evidence" value="ECO:0007669"/>
    <property type="project" value="InterPro"/>
</dbReference>
<name>A0A9E4ZH78_9EURY</name>
<feature type="transmembrane region" description="Helical" evidence="1">
    <location>
        <begin position="108"/>
        <end position="141"/>
    </location>
</feature>
<dbReference type="PANTHER" id="PTHR43471:SF14">
    <property type="entry name" value="ABC-2 TYPE TRANSPORT SYSTEM PERMEASE PROTEIN"/>
    <property type="match status" value="1"/>
</dbReference>
<dbReference type="Pfam" id="PF12679">
    <property type="entry name" value="ABC2_membrane_2"/>
    <property type="match status" value="1"/>
</dbReference>
<comment type="caution">
    <text evidence="2">The sequence shown here is derived from an EMBL/GenBank/DDBJ whole genome shotgun (WGS) entry which is preliminary data.</text>
</comment>
<evidence type="ECO:0000313" key="2">
    <source>
        <dbReference type="EMBL" id="MCM1987855.1"/>
    </source>
</evidence>
<feature type="transmembrane region" description="Helical" evidence="1">
    <location>
        <begin position="183"/>
        <end position="202"/>
    </location>
</feature>
<feature type="transmembrane region" description="Helical" evidence="1">
    <location>
        <begin position="23"/>
        <end position="42"/>
    </location>
</feature>
<dbReference type="GO" id="GO:0005886">
    <property type="term" value="C:plasma membrane"/>
    <property type="evidence" value="ECO:0007669"/>
    <property type="project" value="UniProtKB-SubCell"/>
</dbReference>
<dbReference type="RefSeq" id="WP_250869215.1">
    <property type="nucleotide sequence ID" value="NZ_JAGSOI010000081.1"/>
</dbReference>
<gene>
    <name evidence="2" type="ORF">KDK67_12860</name>
</gene>
<dbReference type="PANTHER" id="PTHR43471">
    <property type="entry name" value="ABC TRANSPORTER PERMEASE"/>
    <property type="match status" value="1"/>
</dbReference>
<accession>A0A9E4ZH78</accession>
<feature type="transmembrane region" description="Helical" evidence="1">
    <location>
        <begin position="153"/>
        <end position="176"/>
    </location>
</feature>
<evidence type="ECO:0000256" key="1">
    <source>
        <dbReference type="SAM" id="Phobius"/>
    </source>
</evidence>
<keyword evidence="3" id="KW-1185">Reference proteome</keyword>
<dbReference type="EMBL" id="JAGSOI010000081">
    <property type="protein sequence ID" value="MCM1987855.1"/>
    <property type="molecule type" value="Genomic_DNA"/>
</dbReference>